<evidence type="ECO:0000313" key="6">
    <source>
        <dbReference type="Proteomes" id="UP001493153"/>
    </source>
</evidence>
<feature type="compositionally biased region" description="Basic and acidic residues" evidence="3">
    <location>
        <begin position="1"/>
        <end position="11"/>
    </location>
</feature>
<accession>A0ABZ2PSI7</accession>
<evidence type="ECO:0000256" key="1">
    <source>
        <dbReference type="ARBA" id="ARBA00010116"/>
    </source>
</evidence>
<dbReference type="Pfam" id="PF02369">
    <property type="entry name" value="Big_1"/>
    <property type="match status" value="1"/>
</dbReference>
<dbReference type="EMBL" id="CP062175">
    <property type="protein sequence ID" value="WXK37932.1"/>
    <property type="molecule type" value="Genomic_DNA"/>
</dbReference>
<dbReference type="Pfam" id="PF03538">
    <property type="entry name" value="VRP1"/>
    <property type="match status" value="1"/>
</dbReference>
<protein>
    <submittedName>
        <fullName evidence="5">Ig-like domain-containing protein</fullName>
    </submittedName>
</protein>
<feature type="domain" description="Big-1" evidence="4">
    <location>
        <begin position="1022"/>
        <end position="1113"/>
    </location>
</feature>
<dbReference type="Proteomes" id="UP001493153">
    <property type="component" value="Plasmid megaplasmid"/>
</dbReference>
<proteinExistence type="inferred from homology"/>
<geneLocation type="plasmid" evidence="5 6">
    <name>megaplasmid</name>
</geneLocation>
<evidence type="ECO:0000259" key="4">
    <source>
        <dbReference type="SMART" id="SM00634"/>
    </source>
</evidence>
<dbReference type="InterPro" id="IPR013783">
    <property type="entry name" value="Ig-like_fold"/>
</dbReference>
<dbReference type="SUPFAM" id="SSF49373">
    <property type="entry name" value="Invasin/intimin cell-adhesion fragments"/>
    <property type="match status" value="3"/>
</dbReference>
<evidence type="ECO:0000256" key="2">
    <source>
        <dbReference type="ARBA" id="ARBA00023026"/>
    </source>
</evidence>
<name>A0ABZ2PSI7_9BURK</name>
<evidence type="ECO:0000313" key="5">
    <source>
        <dbReference type="EMBL" id="WXK37932.1"/>
    </source>
</evidence>
<feature type="domain" description="Big-1" evidence="4">
    <location>
        <begin position="1229"/>
        <end position="1312"/>
    </location>
</feature>
<dbReference type="RefSeq" id="WP_338910471.1">
    <property type="nucleotide sequence ID" value="NZ_CP062175.1"/>
</dbReference>
<evidence type="ECO:0000256" key="3">
    <source>
        <dbReference type="SAM" id="MobiDB-lite"/>
    </source>
</evidence>
<keyword evidence="5" id="KW-0614">Plasmid</keyword>
<dbReference type="SMART" id="SM00634">
    <property type="entry name" value="BID_1"/>
    <property type="match status" value="3"/>
</dbReference>
<reference evidence="5 6" key="1">
    <citation type="submission" date="2020-09" db="EMBL/GenBank/DDBJ databases">
        <title>Genome sequences of Mycetohabitans spp.</title>
        <authorList>
            <person name="Carter M.E."/>
            <person name="Carpenter S.C.D."/>
            <person name="Bogdanove A.J."/>
        </authorList>
    </citation>
    <scope>NUCLEOTIDE SEQUENCE [LARGE SCALE GENOMIC DNA]</scope>
    <source>
        <strain evidence="5 6">B12</strain>
        <plasmid evidence="5 6">megaplasmid</plasmid>
    </source>
</reference>
<sequence>MSESNSRRRDNAVSSTLKHLTDDHSAAPTALSAAGFRSAFSIATTPADKFLKESCLSGVPDAQQLYQGATATAVAIARAFRERRLSAAVRHAVGNQSGIRSLVEGPTYEDQFQPSWSSNCVPGALEATTGPIAYLVDLYRKAKLLEAEGVSHQIIPLSKRRPDLETLILDQSAVNQVKPTLVVVNRILESAVSEALQGRDISVDDALLQARYPFVLPFERYQHQINYVLGRKNYALGDIIRWVDIGYPYFVRPGLHTPKSDVALQFDTLLGPVQQEVLIESPYAADVLKASSRVNPRTLLRSTEKALDTIFLKRFYGVDAVAELTRVPDFCRRTGLNQTELESLLSIERCFPTVSPNVPDAPAPTPSRFGSVYINAGSDPFISVRSDETGEMHTLRGLTIDTLDRIQRLIRLARWMELPFDQADQIVCAAMRAERTTDRLWPSENTIRALGLFRRLRRDYGITAEDFAALLDGPSVYARGEALPHFDRIFNSRALFADPFVLDGSPFPIVPESEAQYQKIDQLCSALGITFETYLYLARFIFSSSEAATKVAKKEGAGEPECLSWSHEVLSAFYRLARLPTYLGISAVEAVALLQILGRRGVQFVGRLAAPSLFAAQSSELADTLTVIQALTDTVAWCQAHELSVLWLHQQLTPIAPPAAATERETGLLTEIDSRMRATLISESTFVDAALPQFSGGEASRPIHWMEELSLFISDNGLIKDVSGVAGPEEYESELANYIKSLLERLELTDSETQTKLMSIVLDAKAAQEALVWESLGATFDCSAEQSRELLRWSGGSCFTLLNEVLRVFVFTSAAMSQPSPVIIGDQVLTTLARLSVRAAVTKQLSLSPYALRSYVDHPGWFVPGSDKEEADVSFVLLHALVQYQGIVKTARQGEQPVLDYFYLVNNLPDNLPDESWRMIREDAASKIASFTGFSIREVLETAVSVTDSGIVTTVAQLDQLVRMRHLCDELQLGTRALLDLATLTPLSPIAEFRAAAEGALSALTNAAADQQVSQDGEMGQSESSWIAADKEVIVAQSDQQVRFTLTVRDFLGRPAPNIDVTWQTSLGQLGSPDAERTDENGQVSISLSAEDRMGTAQVVARFGLDRRIMAPPVLIDCEEATLVFLALPDTPNQEEALAGNLEQIEFGVRLIDDYDNVGRDRIIQWSTDLESSSFVRPLTRTDEEGKTYASLRGLSAGSATVTVAFPGNGNSHSFAPVTFVDRPWFRYLRPARQLVQGEAIEVSAQLVKLDGTPVVGESVEFKTTPANGAFTPASEKTDASGVARTQYTAETAGSVTLNCAAGEAEFSTNVLTVLEKPSIIDYSPEEEIVHAIGQIESSKFSVTLAPAVSRMAVEWWKGGTRLDTNYTDADGVAKYEHHFRRADLGKQMIQARTISVNADHEFKVRVTEAHDQVTLESLTPNTMFSYDIRQVIDRGFISTLKIRAFRDGNNGPIGDENAVFTLSLASSSLDPNLRDIVFDPPIGQPFKAVEGGYATLNIDCTNTIFPERRQSNEFYLILTTNLGIEKEITLWPRDFLADEQTELYVHSGRHYGRLALKNPAPRKDYTYSGYFSKGTTLYGTVSDMRYVDNGLEFEFDYIVGGDKKSYFYLKQQDMLLTILNKYYSNPNLWEFKTKDYN</sequence>
<organism evidence="5 6">
    <name type="scientific">Mycetohabitans rhizoxinica</name>
    <dbReference type="NCBI Taxonomy" id="412963"/>
    <lineage>
        <taxon>Bacteria</taxon>
        <taxon>Pseudomonadati</taxon>
        <taxon>Pseudomonadota</taxon>
        <taxon>Betaproteobacteria</taxon>
        <taxon>Burkholderiales</taxon>
        <taxon>Burkholderiaceae</taxon>
        <taxon>Mycetohabitans</taxon>
    </lineage>
</organism>
<dbReference type="InterPro" id="IPR003344">
    <property type="entry name" value="Big_1_dom"/>
</dbReference>
<dbReference type="Gene3D" id="2.60.40.10">
    <property type="entry name" value="Immunoglobulins"/>
    <property type="match status" value="3"/>
</dbReference>
<keyword evidence="2" id="KW-0843">Virulence</keyword>
<feature type="region of interest" description="Disordered" evidence="3">
    <location>
        <begin position="1"/>
        <end position="21"/>
    </location>
</feature>
<feature type="domain" description="Big-1" evidence="4">
    <location>
        <begin position="1121"/>
        <end position="1216"/>
    </location>
</feature>
<dbReference type="InterPro" id="IPR008964">
    <property type="entry name" value="Invasin/intimin_cell_adhesion"/>
</dbReference>
<comment type="similarity">
    <text evidence="1">Belongs to the intimin/invasin family.</text>
</comment>
<gene>
    <name evidence="5" type="ORF">IHE29_00850</name>
</gene>
<dbReference type="InterPro" id="IPR018003">
    <property type="entry name" value="Insecticidal_toxin/plasmid_vir"/>
</dbReference>
<keyword evidence="6" id="KW-1185">Reference proteome</keyword>